<name>A0A101RSZ9_9ACTN</name>
<reference evidence="1 2" key="1">
    <citation type="submission" date="2015-10" db="EMBL/GenBank/DDBJ databases">
        <title>Draft genome sequence of Streptomyces griseorubiginosus DSM 40469, type strain for the species Streptomyces griseorubiginosus.</title>
        <authorList>
            <person name="Ruckert C."/>
            <person name="Winkler A."/>
            <person name="Kalinowski J."/>
            <person name="Kampfer P."/>
            <person name="Glaeser S."/>
        </authorList>
    </citation>
    <scope>NUCLEOTIDE SEQUENCE [LARGE SCALE GENOMIC DNA]</scope>
    <source>
        <strain evidence="1 2">DSM 40469</strain>
    </source>
</reference>
<accession>A0A101RSZ9</accession>
<dbReference type="InterPro" id="IPR045592">
    <property type="entry name" value="DUF6461"/>
</dbReference>
<dbReference type="EMBL" id="LMWV01000028">
    <property type="protein sequence ID" value="KUN61150.1"/>
    <property type="molecule type" value="Genomic_DNA"/>
</dbReference>
<keyword evidence="2" id="KW-1185">Reference proteome</keyword>
<dbReference type="AlphaFoldDB" id="A0A101RSZ9"/>
<evidence type="ECO:0000313" key="2">
    <source>
        <dbReference type="Proteomes" id="UP000054375"/>
    </source>
</evidence>
<proteinExistence type="predicted"/>
<evidence type="ECO:0000313" key="1">
    <source>
        <dbReference type="EMBL" id="KUN61150.1"/>
    </source>
</evidence>
<dbReference type="GO" id="GO:0016746">
    <property type="term" value="F:acyltransferase activity"/>
    <property type="evidence" value="ECO:0007669"/>
    <property type="project" value="InterPro"/>
</dbReference>
<organism evidence="1 2">
    <name type="scientific">Streptomyces griseorubiginosus</name>
    <dbReference type="NCBI Taxonomy" id="67304"/>
    <lineage>
        <taxon>Bacteria</taxon>
        <taxon>Bacillati</taxon>
        <taxon>Actinomycetota</taxon>
        <taxon>Actinomycetes</taxon>
        <taxon>Kitasatosporales</taxon>
        <taxon>Streptomycetaceae</taxon>
        <taxon>Streptomyces</taxon>
    </lineage>
</organism>
<protein>
    <submittedName>
        <fullName evidence="1">Uncharacterized protein</fullName>
    </submittedName>
</protein>
<sequence>MVFARDVSPEDLAVRMGGTPGAAVDLTGPDVTSLLLRSAMGDSAVVRVAGCGAWSYAVLHLVDPGRDDLAVRASRGGAEVIQYVAMTDHPPAQFNYLRDGRTVCGFGIGEEAHRWGQDPDHLLPALVAGGVLTPDGTSHQAAPAGSAMSGNRLTLTMLEHHFGLCLPKASVMRAPLPAYTVRGQLSLGPESDVDLIRAWAAEHGYSLNWGRSGHVPASIRDAYAHADGRRSS</sequence>
<dbReference type="Gene3D" id="4.10.320.10">
    <property type="entry name" value="E3-binding domain"/>
    <property type="match status" value="1"/>
</dbReference>
<comment type="caution">
    <text evidence="1">The sequence shown here is derived from an EMBL/GenBank/DDBJ whole genome shotgun (WGS) entry which is preliminary data.</text>
</comment>
<dbReference type="Pfam" id="PF20062">
    <property type="entry name" value="DUF6461"/>
    <property type="match status" value="1"/>
</dbReference>
<gene>
    <name evidence="1" type="ORF">AQJ54_34025</name>
</gene>
<dbReference type="InterPro" id="IPR036625">
    <property type="entry name" value="E3-bd_dom_sf"/>
</dbReference>
<dbReference type="Proteomes" id="UP000054375">
    <property type="component" value="Unassembled WGS sequence"/>
</dbReference>